<evidence type="ECO:0000313" key="5">
    <source>
        <dbReference type="Proteomes" id="UP001320314"/>
    </source>
</evidence>
<dbReference type="Gene3D" id="3.40.33.10">
    <property type="entry name" value="CAP"/>
    <property type="match status" value="1"/>
</dbReference>
<keyword evidence="2" id="KW-0732">Signal</keyword>
<dbReference type="InterPro" id="IPR014044">
    <property type="entry name" value="CAP_dom"/>
</dbReference>
<dbReference type="AlphaFoldDB" id="A0ABD4SCE6"/>
<evidence type="ECO:0000256" key="1">
    <source>
        <dbReference type="SAM" id="MobiDB-lite"/>
    </source>
</evidence>
<proteinExistence type="predicted"/>
<dbReference type="InterPro" id="IPR035940">
    <property type="entry name" value="CAP_sf"/>
</dbReference>
<feature type="region of interest" description="Disordered" evidence="1">
    <location>
        <begin position="380"/>
        <end position="443"/>
    </location>
</feature>
<accession>A0ABD4SCE6</accession>
<sequence length="443" mass="48699">MKMRHKPALLLLPAILLAVGSTAVQAAEFTPQEQAEVLRFQREYQALSKTVYTQQNIYASKPSLKKKFKAGSLKSSYINEQVAYINYYRDLFGLTAVKTTSHGNKNAQTTAAVMAAINANPFVNQHGLPNEKRPSYISKKNWLLAQDVSNSANLNFNASPQTAGDVVTDLLTDRYNLSGSDTGHRAWLLSTRLSKISVGAAYGTNGYRYSVNQVLNVGDSARTASREMVAYPNAGVFPLELLNGQNIAWSLYFSNKVVTSTPKITVTDDDTGKTVTASQVANYSEYGFGNFQTVITYYPSKLQLTAGHKYTVRAGNLATYSFKLFKQSSSQTYSSKVSSSSTQSKNKVSQKDLQNKGLAKYLYKVGKNISTVKSKKITNAKAVKKTSKTKKTSKKTSKKSSKKSAKKSSKKSRKKSSKKAKAKSKKTSKKAVKKSNKKSSKKK</sequence>
<name>A0ABD4SCE6_9LACO</name>
<dbReference type="Pfam" id="PF00188">
    <property type="entry name" value="CAP"/>
    <property type="match status" value="1"/>
</dbReference>
<comment type="caution">
    <text evidence="4">The sequence shown here is derived from an EMBL/GenBank/DDBJ whole genome shotgun (WGS) entry which is preliminary data.</text>
</comment>
<organism evidence="4 5">
    <name type="scientific">Lactobacillus delbrueckii subsp. allosunkii</name>
    <dbReference type="NCBI Taxonomy" id="1050107"/>
    <lineage>
        <taxon>Bacteria</taxon>
        <taxon>Bacillati</taxon>
        <taxon>Bacillota</taxon>
        <taxon>Bacilli</taxon>
        <taxon>Lactobacillales</taxon>
        <taxon>Lactobacillaceae</taxon>
        <taxon>Lactobacillus</taxon>
    </lineage>
</organism>
<reference evidence="4 5" key="1">
    <citation type="submission" date="2021-12" db="EMBL/GenBank/DDBJ databases">
        <title>Antimicrobial susceptibility of Lactobacillus delbrueckii subsp. lactis obtained from milk products and other habitats.</title>
        <authorList>
            <person name="Shani N."/>
        </authorList>
    </citation>
    <scope>NUCLEOTIDE SEQUENCE [LARGE SCALE GENOMIC DNA]</scope>
    <source>
        <strain evidence="4 5">CIRM BIA 266</strain>
    </source>
</reference>
<protein>
    <submittedName>
        <fullName evidence="4">CAP domain-containing protein</fullName>
    </submittedName>
</protein>
<feature type="domain" description="SCP" evidence="3">
    <location>
        <begin position="83"/>
        <end position="209"/>
    </location>
</feature>
<dbReference type="RefSeq" id="WP_231523559.1">
    <property type="nucleotide sequence ID" value="NZ_JAJNUD010000012.1"/>
</dbReference>
<dbReference type="EMBL" id="JAJNUD010000012">
    <property type="protein sequence ID" value="MCD5518159.1"/>
    <property type="molecule type" value="Genomic_DNA"/>
</dbReference>
<dbReference type="CDD" id="cd05379">
    <property type="entry name" value="CAP_bacterial"/>
    <property type="match status" value="1"/>
</dbReference>
<feature type="chain" id="PRO_5044769644" evidence="2">
    <location>
        <begin position="27"/>
        <end position="443"/>
    </location>
</feature>
<dbReference type="SUPFAM" id="SSF55797">
    <property type="entry name" value="PR-1-like"/>
    <property type="match status" value="1"/>
</dbReference>
<evidence type="ECO:0000256" key="2">
    <source>
        <dbReference type="SAM" id="SignalP"/>
    </source>
</evidence>
<dbReference type="Proteomes" id="UP001320314">
    <property type="component" value="Unassembled WGS sequence"/>
</dbReference>
<evidence type="ECO:0000313" key="4">
    <source>
        <dbReference type="EMBL" id="MCD5518159.1"/>
    </source>
</evidence>
<feature type="signal peptide" evidence="2">
    <location>
        <begin position="1"/>
        <end position="26"/>
    </location>
</feature>
<gene>
    <name evidence="4" type="ORF">LOB39_06185</name>
</gene>
<evidence type="ECO:0000259" key="3">
    <source>
        <dbReference type="Pfam" id="PF00188"/>
    </source>
</evidence>